<feature type="transmembrane region" description="Helical" evidence="2">
    <location>
        <begin position="92"/>
        <end position="113"/>
    </location>
</feature>
<keyword evidence="2" id="KW-1133">Transmembrane helix</keyword>
<keyword evidence="2" id="KW-0472">Membrane</keyword>
<evidence type="ECO:0000313" key="4">
    <source>
        <dbReference type="Proteomes" id="UP000256486"/>
    </source>
</evidence>
<feature type="compositionally biased region" description="Basic and acidic residues" evidence="1">
    <location>
        <begin position="31"/>
        <end position="50"/>
    </location>
</feature>
<comment type="caution">
    <text evidence="3">The sequence shown here is derived from an EMBL/GenBank/DDBJ whole genome shotgun (WGS) entry which is preliminary data.</text>
</comment>
<gene>
    <name evidence="3" type="ORF">B7R54_00370</name>
</gene>
<protein>
    <recommendedName>
        <fullName evidence="5">DUF3618 domain-containing protein</fullName>
    </recommendedName>
</protein>
<dbReference type="InterPro" id="IPR022062">
    <property type="entry name" value="DUF3618"/>
</dbReference>
<reference evidence="3 4" key="1">
    <citation type="submission" date="2017-04" db="EMBL/GenBank/DDBJ databases">
        <title>Comparative genome analysis of Subtercola boreus.</title>
        <authorList>
            <person name="Cho Y.-J."/>
            <person name="Cho A."/>
            <person name="Kim O.-S."/>
            <person name="Lee J.-I."/>
        </authorList>
    </citation>
    <scope>NUCLEOTIDE SEQUENCE [LARGE SCALE GENOMIC DNA]</scope>
    <source>
        <strain evidence="3 4">K300</strain>
    </source>
</reference>
<evidence type="ECO:0008006" key="5">
    <source>
        <dbReference type="Google" id="ProtNLM"/>
    </source>
</evidence>
<dbReference type="EMBL" id="NBWZ01000001">
    <property type="protein sequence ID" value="RFA07835.1"/>
    <property type="molecule type" value="Genomic_DNA"/>
</dbReference>
<accession>A0A3E0VDV2</accession>
<dbReference type="Proteomes" id="UP000256486">
    <property type="component" value="Unassembled WGS sequence"/>
</dbReference>
<dbReference type="RefSeq" id="WP_116413256.1">
    <property type="nucleotide sequence ID" value="NZ_NBWZ01000001.1"/>
</dbReference>
<keyword evidence="2" id="KW-0812">Transmembrane</keyword>
<dbReference type="Pfam" id="PF12277">
    <property type="entry name" value="DUF3618"/>
    <property type="match status" value="1"/>
</dbReference>
<name>A0A3E0VDV2_9MICO</name>
<evidence type="ECO:0000256" key="2">
    <source>
        <dbReference type="SAM" id="Phobius"/>
    </source>
</evidence>
<keyword evidence="4" id="KW-1185">Reference proteome</keyword>
<sequence>MSDKKALTAGSRTGAASKAAAAGLKKNQPPKPDKPKDTRSHEQIKSDVVKNRDSLAQTLDAIEFKLNIPKRAKYETAQLKAKVLALREENPAALVAGIAGVAALVGTGIFFGVRSATRR</sequence>
<organism evidence="3 4">
    <name type="scientific">Subtercola boreus</name>
    <dbReference type="NCBI Taxonomy" id="120213"/>
    <lineage>
        <taxon>Bacteria</taxon>
        <taxon>Bacillati</taxon>
        <taxon>Actinomycetota</taxon>
        <taxon>Actinomycetes</taxon>
        <taxon>Micrococcales</taxon>
        <taxon>Microbacteriaceae</taxon>
        <taxon>Subtercola</taxon>
    </lineage>
</organism>
<evidence type="ECO:0000256" key="1">
    <source>
        <dbReference type="SAM" id="MobiDB-lite"/>
    </source>
</evidence>
<feature type="compositionally biased region" description="Low complexity" evidence="1">
    <location>
        <begin position="8"/>
        <end position="27"/>
    </location>
</feature>
<feature type="region of interest" description="Disordered" evidence="1">
    <location>
        <begin position="1"/>
        <end position="50"/>
    </location>
</feature>
<dbReference type="AlphaFoldDB" id="A0A3E0VDV2"/>
<dbReference type="OrthoDB" id="5126074at2"/>
<evidence type="ECO:0000313" key="3">
    <source>
        <dbReference type="EMBL" id="RFA07835.1"/>
    </source>
</evidence>
<proteinExistence type="predicted"/>